<name>A0A0H3FHL4_RAHSY</name>
<dbReference type="Proteomes" id="UP000007257">
    <property type="component" value="Plasmid pRAHAQ01"/>
</dbReference>
<keyword evidence="3 5" id="KW-0663">Pyridoxal phosphate</keyword>
<evidence type="ECO:0000313" key="7">
    <source>
        <dbReference type="EMBL" id="ADW76260.1"/>
    </source>
</evidence>
<dbReference type="AlphaFoldDB" id="A0A0H3FHL4"/>
<dbReference type="SUPFAM" id="SSF50621">
    <property type="entry name" value="Alanine racemase C-terminal domain-like"/>
    <property type="match status" value="1"/>
</dbReference>
<dbReference type="InterPro" id="IPR022644">
    <property type="entry name" value="De-COase2_N"/>
</dbReference>
<dbReference type="PANTHER" id="PTHR43727">
    <property type="entry name" value="DIAMINOPIMELATE DECARBOXYLASE"/>
    <property type="match status" value="1"/>
</dbReference>
<evidence type="ECO:0000256" key="1">
    <source>
        <dbReference type="ARBA" id="ARBA00001933"/>
    </source>
</evidence>
<keyword evidence="4" id="KW-0456">Lyase</keyword>
<dbReference type="InterPro" id="IPR009006">
    <property type="entry name" value="Ala_racemase/Decarboxylase_C"/>
</dbReference>
<proteinExistence type="predicted"/>
<dbReference type="InterPro" id="IPR000183">
    <property type="entry name" value="Orn/DAP/Arg_de-COase"/>
</dbReference>
<sequence length="435" mass="47558">MSAFPPDSQFISTEKIDDIPYQRLADRVPTPFYAYSASQIKADFSALKKSLPDEIHYFYSLKANPNKTLVQLLNREGTGCEVCSLAELETVISQGVPPEDIIFVGPGKYIAELTQCCRIGIKAVVIESIEEIKLLNDIAASMGVIQTIALRINPEFTGEKAKLVMSGKPRQFGIDEQLLPQAFACVAQQENLRLAGIHIYLGTRILDWQALAKNTLNILSLAGSLQEIYKVDFDFVDVGGGFGVRYFDKEKPLDIVALGGALAPVIRNYHDKFPRCKIIVELGRYLIARAGIFVTRVNYLKPSRDEWFAVCDGGANCHGSAAGINSLIRRNFPMARLGETRAGTQHRYQVTGPLCTPTDILGENIMLAELHPGDLIGIGHSGAYGASASPVNFLSFGHPAEILVEKGQAFLIRTADSIETLLAPQIYQPLSVGNA</sequence>
<dbReference type="GO" id="GO:0009089">
    <property type="term" value="P:lysine biosynthetic process via diaminopimelate"/>
    <property type="evidence" value="ECO:0007669"/>
    <property type="project" value="TreeGrafter"/>
</dbReference>
<feature type="domain" description="Orn/DAP/Arg decarboxylase 2 N-terminal" evidence="6">
    <location>
        <begin position="38"/>
        <end position="288"/>
    </location>
</feature>
<comment type="cofactor">
    <cofactor evidence="1 5">
        <name>pyridoxal 5'-phosphate</name>
        <dbReference type="ChEBI" id="CHEBI:597326"/>
    </cofactor>
</comment>
<evidence type="ECO:0000256" key="5">
    <source>
        <dbReference type="PIRSR" id="PIRSR600183-50"/>
    </source>
</evidence>
<evidence type="ECO:0000313" key="8">
    <source>
        <dbReference type="Proteomes" id="UP000007257"/>
    </source>
</evidence>
<evidence type="ECO:0000256" key="2">
    <source>
        <dbReference type="ARBA" id="ARBA00022793"/>
    </source>
</evidence>
<feature type="modified residue" description="N6-(pyridoxal phosphate)lysine" evidence="5">
    <location>
        <position position="62"/>
    </location>
</feature>
<geneLocation type="plasmid" evidence="7 8">
    <name>pRAHAQ01</name>
</geneLocation>
<dbReference type="HOGENOM" id="CLU_026444_0_3_6"/>
<evidence type="ECO:0000256" key="3">
    <source>
        <dbReference type="ARBA" id="ARBA00022898"/>
    </source>
</evidence>
<accession>A0A0H3FHL4</accession>
<dbReference type="Gene3D" id="2.40.37.10">
    <property type="entry name" value="Lyase, Ornithine Decarboxylase, Chain A, domain 1"/>
    <property type="match status" value="1"/>
</dbReference>
<dbReference type="KEGG" id="rah:Rahaq_4680"/>
<dbReference type="eggNOG" id="COG0019">
    <property type="taxonomic scope" value="Bacteria"/>
</dbReference>
<dbReference type="PANTHER" id="PTHR43727:SF2">
    <property type="entry name" value="GROUP IV DECARBOXYLASE"/>
    <property type="match status" value="1"/>
</dbReference>
<dbReference type="SUPFAM" id="SSF51419">
    <property type="entry name" value="PLP-binding barrel"/>
    <property type="match status" value="1"/>
</dbReference>
<dbReference type="EMBL" id="CP002506">
    <property type="protein sequence ID" value="ADW76260.1"/>
    <property type="molecule type" value="Genomic_DNA"/>
</dbReference>
<dbReference type="InterPro" id="IPR029066">
    <property type="entry name" value="PLP-binding_barrel"/>
</dbReference>
<evidence type="ECO:0000259" key="6">
    <source>
        <dbReference type="Pfam" id="PF02784"/>
    </source>
</evidence>
<dbReference type="Pfam" id="PF02784">
    <property type="entry name" value="Orn_Arg_deC_N"/>
    <property type="match status" value="1"/>
</dbReference>
<dbReference type="Gene3D" id="3.20.20.10">
    <property type="entry name" value="Alanine racemase"/>
    <property type="match status" value="1"/>
</dbReference>
<dbReference type="CDD" id="cd06839">
    <property type="entry name" value="PLPDE_III_Btrk_like"/>
    <property type="match status" value="1"/>
</dbReference>
<dbReference type="FunFam" id="3.20.20.10:FF:000003">
    <property type="entry name" value="Diaminopimelate decarboxylase"/>
    <property type="match status" value="1"/>
</dbReference>
<organism evidence="7 8">
    <name type="scientific">Rahnella sp. (strain Y9602)</name>
    <dbReference type="NCBI Taxonomy" id="2703885"/>
    <lineage>
        <taxon>Bacteria</taxon>
        <taxon>Pseudomonadati</taxon>
        <taxon>Pseudomonadota</taxon>
        <taxon>Gammaproteobacteria</taxon>
        <taxon>Enterobacterales</taxon>
        <taxon>Yersiniaceae</taxon>
        <taxon>Rahnella</taxon>
    </lineage>
</organism>
<dbReference type="PRINTS" id="PR01179">
    <property type="entry name" value="ODADCRBXLASE"/>
</dbReference>
<dbReference type="OrthoDB" id="9802147at2"/>
<gene>
    <name evidence="7" type="ordered locus">Rahaq_4680</name>
</gene>
<keyword evidence="2" id="KW-0210">Decarboxylase</keyword>
<dbReference type="RefSeq" id="WP_013577941.1">
    <property type="nucleotide sequence ID" value="NC_015062.1"/>
</dbReference>
<feature type="active site" description="Proton donor" evidence="5">
    <location>
        <position position="355"/>
    </location>
</feature>
<dbReference type="GO" id="GO:0008836">
    <property type="term" value="F:diaminopimelate decarboxylase activity"/>
    <property type="evidence" value="ECO:0007669"/>
    <property type="project" value="TreeGrafter"/>
</dbReference>
<evidence type="ECO:0000256" key="4">
    <source>
        <dbReference type="ARBA" id="ARBA00023239"/>
    </source>
</evidence>
<reference evidence="7 8" key="2">
    <citation type="journal article" date="2012" name="J. Bacteriol.">
        <title>Complete Genome Sequence of Rahnella sp. Strain Y9602, a Gammaproteobacterium Isolate from Metal- and Radionuclide-Contaminated Soil.</title>
        <authorList>
            <person name="Martinez R.J."/>
            <person name="Bruce D."/>
            <person name="Detter C."/>
            <person name="Goodwin L.A."/>
            <person name="Han J."/>
            <person name="Han C.S."/>
            <person name="Held B."/>
            <person name="Land M.L."/>
            <person name="Mikhailova N."/>
            <person name="Nolan M."/>
            <person name="Pennacchio L."/>
            <person name="Pitluck S."/>
            <person name="Tapia R."/>
            <person name="Woyke T."/>
            <person name="Sobecky P.A."/>
        </authorList>
    </citation>
    <scope>NUCLEOTIDE SEQUENCE [LARGE SCALE GENOMIC DNA]</scope>
    <source>
        <strain evidence="7 8">Y9602</strain>
        <plasmid evidence="7 8">pRAHAQ01</plasmid>
    </source>
</reference>
<keyword evidence="7" id="KW-0614">Plasmid</keyword>
<reference evidence="8" key="1">
    <citation type="submission" date="2011-01" db="EMBL/GenBank/DDBJ databases">
        <title>Complete sequence of plasmid1 of Rahnella sp. Y9602.</title>
        <authorList>
            <consortium name="US DOE Joint Genome Institute"/>
            <person name="Lucas S."/>
            <person name="Copeland A."/>
            <person name="Lapidus A."/>
            <person name="Cheng J.-F."/>
            <person name="Goodwin L."/>
            <person name="Pitluck S."/>
            <person name="Lu M."/>
            <person name="Detter J.C."/>
            <person name="Han C."/>
            <person name="Tapia R."/>
            <person name="Land M."/>
            <person name="Hauser L."/>
            <person name="Kyrpides N."/>
            <person name="Ivanova N."/>
            <person name="Ovchinnikova G."/>
            <person name="Pagani I."/>
            <person name="Sobecky P.A."/>
            <person name="Martinez R.J."/>
            <person name="Woyke T."/>
        </authorList>
    </citation>
    <scope>NUCLEOTIDE SEQUENCE [LARGE SCALE GENOMIC DNA]</scope>
    <source>
        <strain evidence="8">Y9602</strain>
        <plasmid evidence="8">pRAHAQ01</plasmid>
    </source>
</reference>
<protein>
    <submittedName>
        <fullName evidence="7">Orn/DAP/Arg decarboxylase 2</fullName>
    </submittedName>
</protein>